<organism evidence="1 2">
    <name type="scientific">Sporanaerobacter acetigenes DSM 13106</name>
    <dbReference type="NCBI Taxonomy" id="1123281"/>
    <lineage>
        <taxon>Bacteria</taxon>
        <taxon>Bacillati</taxon>
        <taxon>Bacillota</taxon>
        <taxon>Tissierellia</taxon>
        <taxon>Tissierellales</taxon>
        <taxon>Sporanaerobacteraceae</taxon>
        <taxon>Sporanaerobacter</taxon>
    </lineage>
</organism>
<dbReference type="InterPro" id="IPR046207">
    <property type="entry name" value="DUF6240"/>
</dbReference>
<evidence type="ECO:0000313" key="2">
    <source>
        <dbReference type="Proteomes" id="UP000184389"/>
    </source>
</evidence>
<sequence>MNSIGIVGKENLIDTYGLKPTLFFDVEGKLIECQGKNVKIESQVGGKVVNYTLKLKEELKEEIGEDVKIDKENIVSLKIEEKKEVEEKEIRKTEDFLAKMGIEPTVENIEICQILLENGLPITLENIKSFEMSKEYLNEIIEKLDYDSITKLMKKDIDLGEATLQKVYESIDEMQFKDEFSIAKFLGLKRDLSYEEAEKISVEIYGRKMGKDIYDSIIALHREKIEINKENIEKVREIVQKLHDLKNVEDTTFIKTIKNNLAVNIENLYKMKYSYDASKPKENLVSGIYDEYSMKVETTREDILYILENLELKASEENISLVEKFILNDMDINKEDVLEILNMKETLSQLRSLLDEESTAKLLSHDIDPLKEDIRELVDILREDDLPERIDKKDERVSNILEKINSLGKVRDEDLIYLLKKGEDFRIEKLKDISTETINKNSGNPNKIVDKVIRISNVINSLGELNQNIIALASKKYSSISLNSLYESKIQLDKNYIPVEPVEKSRESLIRQEYMKARENLSMNIIKESISDGVEVEYMPLTELNEYIDKKLNKHGEIEKTLKEIKALRGKEYDLIPVAMKNGMDMSLRQLTELNYFRENRMGLGSSIEKLKSEREHINNEELGQAISQVEEKAKEVSKDIKNGAAKIKGEYKEFIRGLENLANSFESGEDREKREKYREIEESLKLQKALSKEDLTLQFPILMDDSFENLQVIIPNMNRGIDKENMNFILNLNTSKLGNVKLNLEVKGKDILVKFIAHEEGTSKLLENKSMLKEAFDSIGYNLKELSFKGEEKNKNDKLLKTVDTAI</sequence>
<dbReference type="STRING" id="1123281.SAMN02745180_01040"/>
<dbReference type="Pfam" id="PF19753">
    <property type="entry name" value="DUF6240"/>
    <property type="match status" value="1"/>
</dbReference>
<reference evidence="1 2" key="1">
    <citation type="submission" date="2016-11" db="EMBL/GenBank/DDBJ databases">
        <authorList>
            <person name="Jaros S."/>
            <person name="Januszkiewicz K."/>
            <person name="Wedrychowicz H."/>
        </authorList>
    </citation>
    <scope>NUCLEOTIDE SEQUENCE [LARGE SCALE GENOMIC DNA]</scope>
    <source>
        <strain evidence="1 2">DSM 13106</strain>
    </source>
</reference>
<evidence type="ECO:0000313" key="1">
    <source>
        <dbReference type="EMBL" id="SHH78307.1"/>
    </source>
</evidence>
<dbReference type="OrthoDB" id="1946634at2"/>
<proteinExistence type="predicted"/>
<dbReference type="Gene3D" id="3.30.750.140">
    <property type="match status" value="1"/>
</dbReference>
<dbReference type="Proteomes" id="UP000184389">
    <property type="component" value="Unassembled WGS sequence"/>
</dbReference>
<dbReference type="RefSeq" id="WP_072743716.1">
    <property type="nucleotide sequence ID" value="NZ_FQXR01000004.1"/>
</dbReference>
<keyword evidence="2" id="KW-1185">Reference proteome</keyword>
<accession>A0A1M5VSW5</accession>
<evidence type="ECO:0008006" key="3">
    <source>
        <dbReference type="Google" id="ProtNLM"/>
    </source>
</evidence>
<protein>
    <recommendedName>
        <fullName evidence="3">Hook-length control protein FliK</fullName>
    </recommendedName>
</protein>
<gene>
    <name evidence="1" type="ORF">SAMN02745180_01040</name>
</gene>
<dbReference type="AlphaFoldDB" id="A0A1M5VSW5"/>
<dbReference type="InterPro" id="IPR038610">
    <property type="entry name" value="FliK-like_C_sf"/>
</dbReference>
<name>A0A1M5VSW5_9FIRM</name>
<dbReference type="EMBL" id="FQXR01000004">
    <property type="protein sequence ID" value="SHH78307.1"/>
    <property type="molecule type" value="Genomic_DNA"/>
</dbReference>